<feature type="compositionally biased region" description="Low complexity" evidence="1">
    <location>
        <begin position="11"/>
        <end position="23"/>
    </location>
</feature>
<reference evidence="2 3" key="1">
    <citation type="submission" date="2018-09" db="EMBL/GenBank/DDBJ databases">
        <title>Genomic investigation of the strawberry pathogen Phytophthora fragariae indicates pathogenicity is determined by transcriptional variation in three key races.</title>
        <authorList>
            <person name="Adams T.M."/>
            <person name="Armitage A.D."/>
            <person name="Sobczyk M.K."/>
            <person name="Bates H.J."/>
            <person name="Dunwell J.M."/>
            <person name="Nellist C.F."/>
            <person name="Harrison R.J."/>
        </authorList>
    </citation>
    <scope>NUCLEOTIDE SEQUENCE [LARGE SCALE GENOMIC DNA]</scope>
    <source>
        <strain evidence="2 3">SCRP249</strain>
    </source>
</reference>
<dbReference type="AlphaFoldDB" id="A0A6A3GV20"/>
<gene>
    <name evidence="2" type="ORF">PR001_g30246</name>
</gene>
<sequence>PGSAGRPPDPGEGQPGDPSEQQETAGTESNTAYSQDSIVPETQDSQVEGDPLTPQGSAEGADRSPSPDESQGSKTEASAEAPSTAATKMPASTPQEQRDQRTATEASGTGPVVGPEELFDAVVAAPQEQPRIEWTETVAALYKTVHATVSYDEDLVPTSKSRYPKLRGDEKAWLCTLFQEACVLSDGSYVDWGRLATAVTQDLYNTSWSFVHIVQTLISRVKWAHATPLNQWAEKVKKGTKAEQGQAQAPGSRAQAGYTPFMFNPAVYSKEEIAAMRKLCEQPPAAKTGRRLREGTKEEWKIIAGMVEGSIVCRRSPGFLKSVLDSKECIRLYGTIQKQVEGELVLQLRGWIKIKKSRQSTRAIKDDILSAAVNQGMHQTDIRQLLHLAKTISYNHVHRSIHFHMFDRATAIKFQDTQIPFRKAIYRLRNAHRPDSGSIWARQLGRDGVRLETQREYEVDIYNVTRFTDVGRLNAYLQAHIKADIEFEAMDTCTPESDTSTVWRLTMKTAECPEFLRGIVRLMWYGRSLVLKHPAVRHRLQCLQCGNVGHTMARCQYTDDQLKGEGSRVAQDSEVARLEDMAKPFASLDEIRKSAATRLCLQQEADRKNQAAVAPSAERPSTP</sequence>
<proteinExistence type="predicted"/>
<feature type="compositionally biased region" description="Low complexity" evidence="1">
    <location>
        <begin position="73"/>
        <end position="88"/>
    </location>
</feature>
<accession>A0A6A3GV20</accession>
<dbReference type="Proteomes" id="UP000429607">
    <property type="component" value="Unassembled WGS sequence"/>
</dbReference>
<organism evidence="2 3">
    <name type="scientific">Phytophthora rubi</name>
    <dbReference type="NCBI Taxonomy" id="129364"/>
    <lineage>
        <taxon>Eukaryota</taxon>
        <taxon>Sar</taxon>
        <taxon>Stramenopiles</taxon>
        <taxon>Oomycota</taxon>
        <taxon>Peronosporomycetes</taxon>
        <taxon>Peronosporales</taxon>
        <taxon>Peronosporaceae</taxon>
        <taxon>Phytophthora</taxon>
    </lineage>
</organism>
<dbReference type="EMBL" id="QXFV01006651">
    <property type="protein sequence ID" value="KAE8960840.1"/>
    <property type="molecule type" value="Genomic_DNA"/>
</dbReference>
<protein>
    <recommendedName>
        <fullName evidence="4">CCHC-type domain-containing protein</fullName>
    </recommendedName>
</protein>
<evidence type="ECO:0000256" key="1">
    <source>
        <dbReference type="SAM" id="MobiDB-lite"/>
    </source>
</evidence>
<feature type="non-terminal residue" evidence="2">
    <location>
        <position position="1"/>
    </location>
</feature>
<feature type="region of interest" description="Disordered" evidence="1">
    <location>
        <begin position="1"/>
        <end position="114"/>
    </location>
</feature>
<evidence type="ECO:0008006" key="4">
    <source>
        <dbReference type="Google" id="ProtNLM"/>
    </source>
</evidence>
<feature type="non-terminal residue" evidence="2">
    <location>
        <position position="623"/>
    </location>
</feature>
<comment type="caution">
    <text evidence="2">The sequence shown here is derived from an EMBL/GenBank/DDBJ whole genome shotgun (WGS) entry which is preliminary data.</text>
</comment>
<feature type="compositionally biased region" description="Polar residues" evidence="1">
    <location>
        <begin position="24"/>
        <end position="46"/>
    </location>
</feature>
<evidence type="ECO:0000313" key="3">
    <source>
        <dbReference type="Proteomes" id="UP000429607"/>
    </source>
</evidence>
<name>A0A6A3GV20_9STRA</name>
<evidence type="ECO:0000313" key="2">
    <source>
        <dbReference type="EMBL" id="KAE8960840.1"/>
    </source>
</evidence>